<feature type="transmembrane region" description="Helical" evidence="5">
    <location>
        <begin position="23"/>
        <end position="56"/>
    </location>
</feature>
<evidence type="ECO:0000313" key="6">
    <source>
        <dbReference type="EMBL" id="GAB19172.1"/>
    </source>
</evidence>
<dbReference type="OrthoDB" id="509049at2"/>
<keyword evidence="2 5" id="KW-0812">Transmembrane</keyword>
<comment type="subcellular location">
    <subcellularLocation>
        <location evidence="1">Membrane</location>
        <topology evidence="1">Multi-pass membrane protein</topology>
    </subcellularLocation>
</comment>
<evidence type="ECO:0000256" key="5">
    <source>
        <dbReference type="SAM" id="Phobius"/>
    </source>
</evidence>
<dbReference type="AlphaFoldDB" id="H0R271"/>
<keyword evidence="7" id="KW-1185">Reference proteome</keyword>
<dbReference type="PANTHER" id="PTHR33514">
    <property type="entry name" value="PROTEIN ABCI12, CHLOROPLASTIC"/>
    <property type="match status" value="1"/>
</dbReference>
<evidence type="ECO:0000313" key="7">
    <source>
        <dbReference type="Proteomes" id="UP000035034"/>
    </source>
</evidence>
<evidence type="ECO:0000256" key="2">
    <source>
        <dbReference type="ARBA" id="ARBA00022692"/>
    </source>
</evidence>
<dbReference type="EMBL" id="BAEH01000076">
    <property type="protein sequence ID" value="GAB19172.1"/>
    <property type="molecule type" value="Genomic_DNA"/>
</dbReference>
<keyword evidence="3 5" id="KW-1133">Transmembrane helix</keyword>
<evidence type="ECO:0000256" key="4">
    <source>
        <dbReference type="ARBA" id="ARBA00023136"/>
    </source>
</evidence>
<evidence type="ECO:0000256" key="3">
    <source>
        <dbReference type="ARBA" id="ARBA00022989"/>
    </source>
</evidence>
<accession>H0R271</accession>
<reference evidence="6 7" key="1">
    <citation type="submission" date="2011-12" db="EMBL/GenBank/DDBJ databases">
        <title>Whole genome shotgun sequence of Gordonia effusa NBRC 100432.</title>
        <authorList>
            <person name="Yoshida I."/>
            <person name="Takarada H."/>
            <person name="Hosoyama A."/>
            <person name="Tsuchikane K."/>
            <person name="Katsumata H."/>
            <person name="Yamazaki S."/>
            <person name="Fujita N."/>
        </authorList>
    </citation>
    <scope>NUCLEOTIDE SEQUENCE [LARGE SCALE GENOMIC DNA]</scope>
    <source>
        <strain evidence="6 7">NBRC 100432</strain>
    </source>
</reference>
<comment type="caution">
    <text evidence="6">The sequence shown here is derived from an EMBL/GenBank/DDBJ whole genome shotgun (WGS) entry which is preliminary data.</text>
</comment>
<dbReference type="Proteomes" id="UP000035034">
    <property type="component" value="Unassembled WGS sequence"/>
</dbReference>
<protein>
    <submittedName>
        <fullName evidence="6">Putative ABC transporter permease protein</fullName>
    </submittedName>
</protein>
<dbReference type="InterPro" id="IPR003339">
    <property type="entry name" value="ABC/ECF_trnsptr_transmembrane"/>
</dbReference>
<dbReference type="STRING" id="1077974.GOEFS_076_00010"/>
<sequence>MTAMGVYQPGHSVLHRLPIGVKLIGLAVLIIFISIWVNSLARLGVAAAIVAAVYLLGAIRPRAATTQLRPVLWTIGFIFILQLILTNWQRALVVCGILLASVALAIAVTLTTRTVDMLASINRMLSPLRLVGVRTDRLALGFALAIRAIPLMVELVRQVEEARHARNLPLRASTMVTPLVISAL</sequence>
<dbReference type="RefSeq" id="WP_007318507.1">
    <property type="nucleotide sequence ID" value="NZ_BAEH01000076.1"/>
</dbReference>
<organism evidence="6 7">
    <name type="scientific">Gordonia effusa NBRC 100432</name>
    <dbReference type="NCBI Taxonomy" id="1077974"/>
    <lineage>
        <taxon>Bacteria</taxon>
        <taxon>Bacillati</taxon>
        <taxon>Actinomycetota</taxon>
        <taxon>Actinomycetes</taxon>
        <taxon>Mycobacteriales</taxon>
        <taxon>Gordoniaceae</taxon>
        <taxon>Gordonia</taxon>
    </lineage>
</organism>
<dbReference type="GO" id="GO:0005886">
    <property type="term" value="C:plasma membrane"/>
    <property type="evidence" value="ECO:0007669"/>
    <property type="project" value="TreeGrafter"/>
</dbReference>
<keyword evidence="4 5" id="KW-0472">Membrane</keyword>
<evidence type="ECO:0000256" key="1">
    <source>
        <dbReference type="ARBA" id="ARBA00004141"/>
    </source>
</evidence>
<feature type="transmembrane region" description="Helical" evidence="5">
    <location>
        <begin position="68"/>
        <end position="85"/>
    </location>
</feature>
<name>H0R271_9ACTN</name>
<proteinExistence type="predicted"/>
<feature type="non-terminal residue" evidence="6">
    <location>
        <position position="184"/>
    </location>
</feature>
<feature type="transmembrane region" description="Helical" evidence="5">
    <location>
        <begin position="91"/>
        <end position="110"/>
    </location>
</feature>
<dbReference type="Pfam" id="PF02361">
    <property type="entry name" value="CbiQ"/>
    <property type="match status" value="1"/>
</dbReference>
<dbReference type="PANTHER" id="PTHR33514:SF13">
    <property type="entry name" value="PROTEIN ABCI12, CHLOROPLASTIC"/>
    <property type="match status" value="1"/>
</dbReference>
<dbReference type="eggNOG" id="COG0619">
    <property type="taxonomic scope" value="Bacteria"/>
</dbReference>
<gene>
    <name evidence="6" type="ORF">GOEFS_076_00010</name>
</gene>